<dbReference type="OrthoDB" id="9031471at2"/>
<proteinExistence type="predicted"/>
<dbReference type="Proteomes" id="UP000049495">
    <property type="component" value="Unassembled WGS sequence"/>
</dbReference>
<keyword evidence="1" id="KW-0732">Signal</keyword>
<dbReference type="RefSeq" id="WP_048659906.1">
    <property type="nucleotide sequence ID" value="NZ_AP025477.1"/>
</dbReference>
<sequence>MTKSFKKHSLIALMSSLSFAASAQALSPVQLLVNADIITMNPAQPSANAMAYKDGHIIAIGEEAKVRAAIDTPVDATDLNGQTIIPGLLETHDHLFLSSGSSVLTDVAPFSTPKLADALVKIGNTEANEDGWVNAFGADQTLYEERRGPHISELDALHPDKPVAIFHLSGHGVYVNSKALELAGVDETTPNPQGGNIEKDQDGKLTGYLSGQPAMFLVTNYPTANQQTARIAAKQRAQVGITTASDLSVMNQPILELLSNVTAEDDFAVRLVGGLFSTAPNFADLASSVSDYENEKFKVPFVKTWTDGSIQGGTGNLSKGYYDDSFGSGGAQGTQEYFNQQMIDIYEFGLWPAFHANGDGATDMALNAIEHAQKSTNNLEIRPQLIHSQYTRPDQIKRMAELKTNPTFFTTHVYYWGDLHHDHTLGAERAQRLSAMKDAFDAGLKPSMHNDKPVSDIDPFLNMEISVLRQSSSGRVLGADQAITPYQALESYTVNAAYQFGMEDVAGSLEVGKYADFVVLDSNPLTVKPEKLRNIKVKTTVMNGNITYSENSPAAL</sequence>
<organism evidence="3 6">
    <name type="scientific">Vibrio crassostreae</name>
    <dbReference type="NCBI Taxonomy" id="246167"/>
    <lineage>
        <taxon>Bacteria</taxon>
        <taxon>Pseudomonadati</taxon>
        <taxon>Pseudomonadota</taxon>
        <taxon>Gammaproteobacteria</taxon>
        <taxon>Vibrionales</taxon>
        <taxon>Vibrionaceae</taxon>
        <taxon>Vibrio</taxon>
    </lineage>
</organism>
<dbReference type="SUPFAM" id="SSF51556">
    <property type="entry name" value="Metallo-dependent hydrolases"/>
    <property type="match status" value="1"/>
</dbReference>
<dbReference type="GeneID" id="93902605"/>
<evidence type="ECO:0000313" key="3">
    <source>
        <dbReference type="EMBL" id="CDT27265.1"/>
    </source>
</evidence>
<dbReference type="EMBL" id="CCJX01000103">
    <property type="protein sequence ID" value="CDT36776.1"/>
    <property type="molecule type" value="Genomic_DNA"/>
</dbReference>
<reference evidence="6" key="1">
    <citation type="submission" date="2014-06" db="EMBL/GenBank/DDBJ databases">
        <authorList>
            <person name="Le Roux Frederique"/>
        </authorList>
    </citation>
    <scope>NUCLEOTIDE SEQUENCE [LARGE SCALE GENOMIC DNA]</scope>
    <source>
        <strain evidence="6">J5-5</strain>
    </source>
</reference>
<gene>
    <name evidence="4" type="ORF">VCR4J5_200454</name>
    <name evidence="3" type="ORF">VCR5J5_230070</name>
</gene>
<dbReference type="InterPro" id="IPR011059">
    <property type="entry name" value="Metal-dep_hydrolase_composite"/>
</dbReference>
<comment type="caution">
    <text evidence="3">The sequence shown here is derived from an EMBL/GenBank/DDBJ whole genome shotgun (WGS) entry which is preliminary data.</text>
</comment>
<dbReference type="InterPro" id="IPR032466">
    <property type="entry name" value="Metal_Hydrolase"/>
</dbReference>
<dbReference type="Gene3D" id="2.30.40.10">
    <property type="entry name" value="Urease, subunit C, domain 1"/>
    <property type="match status" value="1"/>
</dbReference>
<evidence type="ECO:0000259" key="2">
    <source>
        <dbReference type="Pfam" id="PF07969"/>
    </source>
</evidence>
<feature type="chain" id="PRO_5044663392" description="Amidohydrolase 3 domain-containing protein" evidence="1">
    <location>
        <begin position="26"/>
        <end position="556"/>
    </location>
</feature>
<dbReference type="Proteomes" id="UP000049077">
    <property type="component" value="Unassembled WGS sequence"/>
</dbReference>
<evidence type="ECO:0000313" key="6">
    <source>
        <dbReference type="Proteomes" id="UP000049495"/>
    </source>
</evidence>
<dbReference type="EMBL" id="CCJV01000082">
    <property type="protein sequence ID" value="CDT27265.1"/>
    <property type="molecule type" value="Genomic_DNA"/>
</dbReference>
<dbReference type="GO" id="GO:0016810">
    <property type="term" value="F:hydrolase activity, acting on carbon-nitrogen (but not peptide) bonds"/>
    <property type="evidence" value="ECO:0007669"/>
    <property type="project" value="InterPro"/>
</dbReference>
<dbReference type="Pfam" id="PF07969">
    <property type="entry name" value="Amidohydro_3"/>
    <property type="match status" value="1"/>
</dbReference>
<accession>A0A822MTE3</accession>
<dbReference type="SUPFAM" id="SSF51338">
    <property type="entry name" value="Composite domain of metallo-dependent hydrolases"/>
    <property type="match status" value="1"/>
</dbReference>
<dbReference type="PANTHER" id="PTHR22642">
    <property type="entry name" value="IMIDAZOLONEPROPIONASE"/>
    <property type="match status" value="1"/>
</dbReference>
<dbReference type="InterPro" id="IPR013108">
    <property type="entry name" value="Amidohydro_3"/>
</dbReference>
<protein>
    <recommendedName>
        <fullName evidence="2">Amidohydrolase 3 domain-containing protein</fullName>
    </recommendedName>
</protein>
<feature type="signal peptide" evidence="1">
    <location>
        <begin position="1"/>
        <end position="25"/>
    </location>
</feature>
<dbReference type="AlphaFoldDB" id="A0A822MTE3"/>
<evidence type="ECO:0000313" key="4">
    <source>
        <dbReference type="EMBL" id="CDT36776.1"/>
    </source>
</evidence>
<feature type="domain" description="Amidohydrolase 3" evidence="2">
    <location>
        <begin position="77"/>
        <end position="548"/>
    </location>
</feature>
<reference evidence="3 5" key="2">
    <citation type="submission" date="2014-06" db="EMBL/GenBank/DDBJ databases">
        <authorList>
            <person name="Le Roux F."/>
        </authorList>
    </citation>
    <scope>NUCLEOTIDE SEQUENCE</scope>
    <source>
        <strain evidence="4 5">J5-4</strain>
        <strain evidence="3">J5-5</strain>
    </source>
</reference>
<dbReference type="PANTHER" id="PTHR22642:SF2">
    <property type="entry name" value="PROTEIN LONG AFTER FAR-RED 3"/>
    <property type="match status" value="1"/>
</dbReference>
<name>A0A822MTE3_9VIBR</name>
<evidence type="ECO:0000313" key="5">
    <source>
        <dbReference type="Proteomes" id="UP000049077"/>
    </source>
</evidence>
<evidence type="ECO:0000256" key="1">
    <source>
        <dbReference type="SAM" id="SignalP"/>
    </source>
</evidence>
<dbReference type="InterPro" id="IPR033932">
    <property type="entry name" value="YtcJ-like"/>
</dbReference>
<dbReference type="CDD" id="cd01300">
    <property type="entry name" value="YtcJ_like"/>
    <property type="match status" value="1"/>
</dbReference>
<dbReference type="Gene3D" id="3.10.310.70">
    <property type="match status" value="1"/>
</dbReference>
<dbReference type="Gene3D" id="3.20.20.140">
    <property type="entry name" value="Metal-dependent hydrolases"/>
    <property type="match status" value="1"/>
</dbReference>
<keyword evidence="5" id="KW-1185">Reference proteome</keyword>